<accession>A0AA39VGH0</accession>
<name>A0AA39VGH0_ACESA</name>
<dbReference type="Proteomes" id="UP001168877">
    <property type="component" value="Unassembled WGS sequence"/>
</dbReference>
<comment type="caution">
    <text evidence="2">The sequence shown here is derived from an EMBL/GenBank/DDBJ whole genome shotgun (WGS) entry which is preliminary data.</text>
</comment>
<proteinExistence type="predicted"/>
<evidence type="ECO:0000256" key="1">
    <source>
        <dbReference type="SAM" id="MobiDB-lite"/>
    </source>
</evidence>
<dbReference type="AlphaFoldDB" id="A0AA39VGH0"/>
<evidence type="ECO:0000313" key="3">
    <source>
        <dbReference type="Proteomes" id="UP001168877"/>
    </source>
</evidence>
<feature type="region of interest" description="Disordered" evidence="1">
    <location>
        <begin position="206"/>
        <end position="228"/>
    </location>
</feature>
<protein>
    <submittedName>
        <fullName evidence="2">Uncharacterized protein</fullName>
    </submittedName>
</protein>
<reference evidence="2" key="2">
    <citation type="submission" date="2023-06" db="EMBL/GenBank/DDBJ databases">
        <authorList>
            <person name="Swenson N.G."/>
            <person name="Wegrzyn J.L."/>
            <person name="Mcevoy S.L."/>
        </authorList>
    </citation>
    <scope>NUCLEOTIDE SEQUENCE</scope>
    <source>
        <strain evidence="2">NS2018</strain>
        <tissue evidence="2">Leaf</tissue>
    </source>
</reference>
<keyword evidence="3" id="KW-1185">Reference proteome</keyword>
<feature type="compositionally biased region" description="Basic residues" evidence="1">
    <location>
        <begin position="1"/>
        <end position="13"/>
    </location>
</feature>
<dbReference type="EMBL" id="JAUESC010000385">
    <property type="protein sequence ID" value="KAK0577798.1"/>
    <property type="molecule type" value="Genomic_DNA"/>
</dbReference>
<reference evidence="2" key="1">
    <citation type="journal article" date="2022" name="Plant J.">
        <title>Strategies of tolerance reflected in two North American maple genomes.</title>
        <authorList>
            <person name="McEvoy S.L."/>
            <person name="Sezen U.U."/>
            <person name="Trouern-Trend A."/>
            <person name="McMahon S.M."/>
            <person name="Schaberg P.G."/>
            <person name="Yang J."/>
            <person name="Wegrzyn J.L."/>
            <person name="Swenson N.G."/>
        </authorList>
    </citation>
    <scope>NUCLEOTIDE SEQUENCE</scope>
    <source>
        <strain evidence="2">NS2018</strain>
    </source>
</reference>
<gene>
    <name evidence="2" type="ORF">LWI29_000289</name>
</gene>
<feature type="region of interest" description="Disordered" evidence="1">
    <location>
        <begin position="1"/>
        <end position="23"/>
    </location>
</feature>
<organism evidence="2 3">
    <name type="scientific">Acer saccharum</name>
    <name type="common">Sugar maple</name>
    <dbReference type="NCBI Taxonomy" id="4024"/>
    <lineage>
        <taxon>Eukaryota</taxon>
        <taxon>Viridiplantae</taxon>
        <taxon>Streptophyta</taxon>
        <taxon>Embryophyta</taxon>
        <taxon>Tracheophyta</taxon>
        <taxon>Spermatophyta</taxon>
        <taxon>Magnoliopsida</taxon>
        <taxon>eudicotyledons</taxon>
        <taxon>Gunneridae</taxon>
        <taxon>Pentapetalae</taxon>
        <taxon>rosids</taxon>
        <taxon>malvids</taxon>
        <taxon>Sapindales</taxon>
        <taxon>Sapindaceae</taxon>
        <taxon>Hippocastanoideae</taxon>
        <taxon>Acereae</taxon>
        <taxon>Acer</taxon>
    </lineage>
</organism>
<sequence>MQMERIKKRKWKRAANVPASKEVEQVERVEPIEPLTLSKKAKKDLHPDDESSGKGLVMKFPSDVSIYSYPGPMLKRSDQLLFPEDESRLLKIGASRATNWGVVGAYQVGFEYLNLCEFYCFKFVLTSNEFLVGFTGSALSKEKREKSFQEEADAFERLDKAVDKDVIETRGKLMQEYLLGQNDTWDAEKKINLWEQWKKLKALDIDDEGDDGEKGVEPNEQIESIDERVSEDNAEIDLLILP</sequence>
<evidence type="ECO:0000313" key="2">
    <source>
        <dbReference type="EMBL" id="KAK0577798.1"/>
    </source>
</evidence>